<dbReference type="PIRSF" id="PIRSF000724">
    <property type="entry name" value="Pgk"/>
    <property type="match status" value="1"/>
</dbReference>
<keyword evidence="11 17" id="KW-0418">Kinase</keyword>
<evidence type="ECO:0000256" key="7">
    <source>
        <dbReference type="ARBA" id="ARBA00016471"/>
    </source>
</evidence>
<evidence type="ECO:0000256" key="8">
    <source>
        <dbReference type="ARBA" id="ARBA00022679"/>
    </source>
</evidence>
<dbReference type="GO" id="GO:0005524">
    <property type="term" value="F:ATP binding"/>
    <property type="evidence" value="ECO:0007669"/>
    <property type="project" value="UniProtKB-KW"/>
</dbReference>
<evidence type="ECO:0000256" key="3">
    <source>
        <dbReference type="ARBA" id="ARBA00004838"/>
    </source>
</evidence>
<dbReference type="GO" id="GO:0006096">
    <property type="term" value="P:glycolytic process"/>
    <property type="evidence" value="ECO:0007669"/>
    <property type="project" value="UniProtKB-KW"/>
</dbReference>
<feature type="binding site" evidence="16">
    <location>
        <position position="312"/>
    </location>
    <ligand>
        <name>ATP</name>
        <dbReference type="ChEBI" id="CHEBI:30616"/>
    </ligand>
</feature>
<dbReference type="GO" id="GO:0046872">
    <property type="term" value="F:metal ion binding"/>
    <property type="evidence" value="ECO:0007669"/>
    <property type="project" value="UniProtKB-KW"/>
</dbReference>
<keyword evidence="9" id="KW-0479">Metal-binding</keyword>
<name>A0A316UKQ0_9BASI</name>
<evidence type="ECO:0000256" key="16">
    <source>
        <dbReference type="PIRSR" id="PIRSR000724-2"/>
    </source>
</evidence>
<dbReference type="GO" id="GO:0005829">
    <property type="term" value="C:cytosol"/>
    <property type="evidence" value="ECO:0007669"/>
    <property type="project" value="TreeGrafter"/>
</dbReference>
<proteinExistence type="inferred from homology"/>
<feature type="binding site" evidence="15">
    <location>
        <begin position="24"/>
        <end position="26"/>
    </location>
    <ligand>
        <name>substrate</name>
    </ligand>
</feature>
<dbReference type="FunFam" id="3.40.50.1260:FF:000005">
    <property type="entry name" value="Phosphoglycerate kinase"/>
    <property type="match status" value="1"/>
</dbReference>
<feature type="binding site" evidence="16">
    <location>
        <position position="343"/>
    </location>
    <ligand>
        <name>ATP</name>
        <dbReference type="ChEBI" id="CHEBI:30616"/>
    </ligand>
</feature>
<dbReference type="SUPFAM" id="SSF53748">
    <property type="entry name" value="Phosphoglycerate kinase"/>
    <property type="match status" value="1"/>
</dbReference>
<organism evidence="19 20">
    <name type="scientific">Jaminaea rosea</name>
    <dbReference type="NCBI Taxonomy" id="1569628"/>
    <lineage>
        <taxon>Eukaryota</taxon>
        <taxon>Fungi</taxon>
        <taxon>Dikarya</taxon>
        <taxon>Basidiomycota</taxon>
        <taxon>Ustilaginomycotina</taxon>
        <taxon>Exobasidiomycetes</taxon>
        <taxon>Microstromatales</taxon>
        <taxon>Microstromatales incertae sedis</taxon>
        <taxon>Jaminaea</taxon>
    </lineage>
</organism>
<dbReference type="HAMAP" id="MF_00145">
    <property type="entry name" value="Phosphoglyc_kinase"/>
    <property type="match status" value="1"/>
</dbReference>
<comment type="cofactor">
    <cofactor evidence="2">
        <name>Mg(2+)</name>
        <dbReference type="ChEBI" id="CHEBI:18420"/>
    </cofactor>
</comment>
<evidence type="ECO:0000256" key="14">
    <source>
        <dbReference type="ARBA" id="ARBA00023152"/>
    </source>
</evidence>
<evidence type="ECO:0000256" key="6">
    <source>
        <dbReference type="ARBA" id="ARBA00013061"/>
    </source>
</evidence>
<feature type="binding site" evidence="15">
    <location>
        <position position="122"/>
    </location>
    <ligand>
        <name>(2R)-3-phosphoglycerate</name>
        <dbReference type="ChEBI" id="CHEBI:58272"/>
    </ligand>
</feature>
<comment type="similarity">
    <text evidence="4 17">Belongs to the phosphoglycerate kinase family.</text>
</comment>
<keyword evidence="14" id="KW-0324">Glycolysis</keyword>
<sequence length="417" mass="44780">MSLSNKLSINDVDLKDKRVLIRVDFNVPMDGDKVTNPQRIVAALPTVKYALEQKAKSVILMSHLGRPDGKPVSKYSLKPVTSKVSELLGKDVTFLPDCVGAETEKAVSEGKDGQVFLLENLRFHVEEEGKGVNEKGEKVKAEKSDVDAFRASLTKLADVYINDAFGTAHRAHSSMVGVQLDQRASGFLMKKELEFFAKALENPDRPFLAILGGAKVSDKLKLIDNVLDKVNKLIICGGMAFTFKKTLENVKIGTSLFDEEGSKNVAALVEKAKSKGVELILPVDYVTADKFDKNAQVGSATDEEGIPDDRMGLDAGPKSRELFKKAILSSKLILWNGPAGVFEFENFAGGSKAMLDACLEAESKGSTVVIGGGDTATVAAKYDADTKVAHCSTGGGASVELLEGKQLPGVVALSERK</sequence>
<gene>
    <name evidence="19" type="ORF">BDZ90DRAFT_281202</name>
</gene>
<dbReference type="EMBL" id="KZ819674">
    <property type="protein sequence ID" value="PWN25810.1"/>
    <property type="molecule type" value="Genomic_DNA"/>
</dbReference>
<dbReference type="Proteomes" id="UP000245884">
    <property type="component" value="Unassembled WGS sequence"/>
</dbReference>
<comment type="subunit">
    <text evidence="5 18">Monomer.</text>
</comment>
<reference evidence="19 20" key="1">
    <citation type="journal article" date="2018" name="Mol. Biol. Evol.">
        <title>Broad Genomic Sampling Reveals a Smut Pathogenic Ancestry of the Fungal Clade Ustilaginomycotina.</title>
        <authorList>
            <person name="Kijpornyongpan T."/>
            <person name="Mondo S.J."/>
            <person name="Barry K."/>
            <person name="Sandor L."/>
            <person name="Lee J."/>
            <person name="Lipzen A."/>
            <person name="Pangilinan J."/>
            <person name="LaButti K."/>
            <person name="Hainaut M."/>
            <person name="Henrissat B."/>
            <person name="Grigoriev I.V."/>
            <person name="Spatafora J.W."/>
            <person name="Aime M.C."/>
        </authorList>
    </citation>
    <scope>NUCLEOTIDE SEQUENCE [LARGE SCALE GENOMIC DNA]</scope>
    <source>
        <strain evidence="19 20">MCA 5214</strain>
    </source>
</reference>
<dbReference type="PANTHER" id="PTHR11406">
    <property type="entry name" value="PHOSPHOGLYCERATE KINASE"/>
    <property type="match status" value="1"/>
</dbReference>
<evidence type="ECO:0000256" key="9">
    <source>
        <dbReference type="ARBA" id="ARBA00022723"/>
    </source>
</evidence>
<keyword evidence="20" id="KW-1185">Reference proteome</keyword>
<evidence type="ECO:0000313" key="19">
    <source>
        <dbReference type="EMBL" id="PWN25810.1"/>
    </source>
</evidence>
<keyword evidence="10" id="KW-0547">Nucleotide-binding</keyword>
<dbReference type="InterPro" id="IPR001576">
    <property type="entry name" value="Phosphoglycerate_kinase"/>
</dbReference>
<keyword evidence="13" id="KW-0460">Magnesium</keyword>
<dbReference type="FunFam" id="3.40.50.1260:FF:000003">
    <property type="entry name" value="Phosphoglycerate kinase"/>
    <property type="match status" value="1"/>
</dbReference>
<feature type="binding site" evidence="16">
    <location>
        <position position="219"/>
    </location>
    <ligand>
        <name>ATP</name>
        <dbReference type="ChEBI" id="CHEBI:30616"/>
    </ligand>
</feature>
<dbReference type="Pfam" id="PF00162">
    <property type="entry name" value="PGK"/>
    <property type="match status" value="1"/>
</dbReference>
<dbReference type="InterPro" id="IPR015824">
    <property type="entry name" value="Phosphoglycerate_kinase_N"/>
</dbReference>
<dbReference type="InterPro" id="IPR036043">
    <property type="entry name" value="Phosphoglycerate_kinase_sf"/>
</dbReference>
<comment type="pathway">
    <text evidence="3">Carbohydrate degradation; glycolysis; pyruvate from D-glyceraldehyde 3-phosphate: step 2/5.</text>
</comment>
<feature type="binding site" evidence="15">
    <location>
        <position position="39"/>
    </location>
    <ligand>
        <name>(2R)-3-phosphoglycerate</name>
        <dbReference type="ChEBI" id="CHEBI:58272"/>
    </ligand>
</feature>
<evidence type="ECO:0000256" key="5">
    <source>
        <dbReference type="ARBA" id="ARBA00011245"/>
    </source>
</evidence>
<dbReference type="AlphaFoldDB" id="A0A316UKQ0"/>
<dbReference type="PROSITE" id="PS00111">
    <property type="entry name" value="PGLYCERATE_KINASE"/>
    <property type="match status" value="1"/>
</dbReference>
<dbReference type="PRINTS" id="PR00477">
    <property type="entry name" value="PHGLYCKINASE"/>
</dbReference>
<comment type="catalytic activity">
    <reaction evidence="1 17">
        <text>(2R)-3-phosphoglycerate + ATP = (2R)-3-phospho-glyceroyl phosphate + ADP</text>
        <dbReference type="Rhea" id="RHEA:14801"/>
        <dbReference type="ChEBI" id="CHEBI:30616"/>
        <dbReference type="ChEBI" id="CHEBI:57604"/>
        <dbReference type="ChEBI" id="CHEBI:58272"/>
        <dbReference type="ChEBI" id="CHEBI:456216"/>
        <dbReference type="EC" id="2.7.2.3"/>
    </reaction>
</comment>
<dbReference type="CDD" id="cd00318">
    <property type="entry name" value="Phosphoglycerate_kinase"/>
    <property type="match status" value="1"/>
</dbReference>
<dbReference type="STRING" id="1569628.A0A316UKQ0"/>
<evidence type="ECO:0000313" key="20">
    <source>
        <dbReference type="Proteomes" id="UP000245884"/>
    </source>
</evidence>
<evidence type="ECO:0000256" key="15">
    <source>
        <dbReference type="PIRSR" id="PIRSR000724-1"/>
    </source>
</evidence>
<dbReference type="FunFam" id="3.40.50.1260:FF:000032">
    <property type="entry name" value="Phosphoglycerate kinase"/>
    <property type="match status" value="1"/>
</dbReference>
<evidence type="ECO:0000256" key="2">
    <source>
        <dbReference type="ARBA" id="ARBA00001946"/>
    </source>
</evidence>
<keyword evidence="12 16" id="KW-0067">ATP-binding</keyword>
<feature type="binding site" evidence="16">
    <location>
        <begin position="372"/>
        <end position="375"/>
    </location>
    <ligand>
        <name>ATP</name>
        <dbReference type="ChEBI" id="CHEBI:30616"/>
    </ligand>
</feature>
<dbReference type="PANTHER" id="PTHR11406:SF0">
    <property type="entry name" value="PHOSPHOGLYCERATE KINASE"/>
    <property type="match status" value="1"/>
</dbReference>
<dbReference type="RefSeq" id="XP_025360422.1">
    <property type="nucleotide sequence ID" value="XM_025509342.1"/>
</dbReference>
<dbReference type="GeneID" id="37031165"/>
<dbReference type="Gene3D" id="3.40.50.1260">
    <property type="entry name" value="Phosphoglycerate kinase, N-terminal domain"/>
    <property type="match status" value="3"/>
</dbReference>
<feature type="binding site" evidence="15">
    <location>
        <position position="170"/>
    </location>
    <ligand>
        <name>(2R)-3-phosphoglycerate</name>
        <dbReference type="ChEBI" id="CHEBI:58272"/>
    </ligand>
</feature>
<evidence type="ECO:0000256" key="10">
    <source>
        <dbReference type="ARBA" id="ARBA00022741"/>
    </source>
</evidence>
<keyword evidence="8 17" id="KW-0808">Transferase</keyword>
<evidence type="ECO:0000256" key="18">
    <source>
        <dbReference type="RuleBase" id="RU000696"/>
    </source>
</evidence>
<evidence type="ECO:0000256" key="11">
    <source>
        <dbReference type="ARBA" id="ARBA00022777"/>
    </source>
</evidence>
<dbReference type="InterPro" id="IPR015911">
    <property type="entry name" value="Phosphoglycerate_kinase_CS"/>
</dbReference>
<dbReference type="GO" id="GO:0006094">
    <property type="term" value="P:gluconeogenesis"/>
    <property type="evidence" value="ECO:0007669"/>
    <property type="project" value="TreeGrafter"/>
</dbReference>
<evidence type="ECO:0000256" key="1">
    <source>
        <dbReference type="ARBA" id="ARBA00000642"/>
    </source>
</evidence>
<evidence type="ECO:0000256" key="4">
    <source>
        <dbReference type="ARBA" id="ARBA00008982"/>
    </source>
</evidence>
<accession>A0A316UKQ0</accession>
<dbReference type="OrthoDB" id="275353at2759"/>
<evidence type="ECO:0000256" key="12">
    <source>
        <dbReference type="ARBA" id="ARBA00022840"/>
    </source>
</evidence>
<feature type="binding site" evidence="15">
    <location>
        <begin position="63"/>
        <end position="66"/>
    </location>
    <ligand>
        <name>substrate</name>
    </ligand>
</feature>
<dbReference type="EC" id="2.7.2.3" evidence="6 17"/>
<dbReference type="GO" id="GO:0004618">
    <property type="term" value="F:phosphoglycerate kinase activity"/>
    <property type="evidence" value="ECO:0007669"/>
    <property type="project" value="UniProtKB-EC"/>
</dbReference>
<dbReference type="GO" id="GO:0043531">
    <property type="term" value="F:ADP binding"/>
    <property type="evidence" value="ECO:0007669"/>
    <property type="project" value="TreeGrafter"/>
</dbReference>
<protein>
    <recommendedName>
        <fullName evidence="7 17">Phosphoglycerate kinase</fullName>
        <ecNumber evidence="6 17">2.7.2.3</ecNumber>
    </recommendedName>
</protein>
<evidence type="ECO:0000256" key="13">
    <source>
        <dbReference type="ARBA" id="ARBA00022842"/>
    </source>
</evidence>
<evidence type="ECO:0000256" key="17">
    <source>
        <dbReference type="RuleBase" id="RU000532"/>
    </source>
</evidence>